<sequence length="544" mass="61891">MPSKKIIITEFDAYNERIEFGNKYIMNKEPALRKGHWSAGLASLLAFTHLKDKKEKTKLPKCQERSYDQMKLSLSHENPALNKSLSSESIRIPNQTLFIDQRIDSPLKLSKSDSIDTISDDYKSDIISDMSASGSHTSEDSSSMSSYECESLADTNESHNCETVRVIQRFGGGFQDSCLFPLALTLDLSDLTKGKVTWDTINSKADLTLSKWCSLNSRKVNRVLSIATDFVCPDPSLQNKFLLQSKHIGKPLKRWNSYEDLYALNRQKLPTNNAFNSLVATDDSFFTRQSFKAIASIDYELKTNCKKRKASQSSEDSLEKCDYETIILQPISSPVFAKRANSLVQKPRIEAKSLLQNIRANSPQSLALYITEIDKQCYLQLKDSQLFQCMAGECGLDQVACILRKLRNWQSLVTVIRALQSPKIYFMEEAWMAMKNAFPIHFNDYLKLCRLVRLNETCIIGSTFGPSIPTLAALLSRLSIHCIATWDLLEHKRRWTEQPSIAGWVDNELIGQLVESQKMRQRQQERYMLSLDDSLYTLNGELLG</sequence>
<dbReference type="EMBL" id="OC916572">
    <property type="protein sequence ID" value="CAD7644629.1"/>
    <property type="molecule type" value="Genomic_DNA"/>
</dbReference>
<organism evidence="2">
    <name type="scientific">Oppiella nova</name>
    <dbReference type="NCBI Taxonomy" id="334625"/>
    <lineage>
        <taxon>Eukaryota</taxon>
        <taxon>Metazoa</taxon>
        <taxon>Ecdysozoa</taxon>
        <taxon>Arthropoda</taxon>
        <taxon>Chelicerata</taxon>
        <taxon>Arachnida</taxon>
        <taxon>Acari</taxon>
        <taxon>Acariformes</taxon>
        <taxon>Sarcoptiformes</taxon>
        <taxon>Oribatida</taxon>
        <taxon>Brachypylina</taxon>
        <taxon>Oppioidea</taxon>
        <taxon>Oppiidae</taxon>
        <taxon>Oppiella</taxon>
    </lineage>
</organism>
<gene>
    <name evidence="2" type="ORF">ONB1V03_LOCUS4781</name>
</gene>
<keyword evidence="3" id="KW-1185">Reference proteome</keyword>
<dbReference type="EMBL" id="CAJPVJ010001747">
    <property type="protein sequence ID" value="CAG2165236.1"/>
    <property type="molecule type" value="Genomic_DNA"/>
</dbReference>
<feature type="region of interest" description="Disordered" evidence="1">
    <location>
        <begin position="130"/>
        <end position="149"/>
    </location>
</feature>
<evidence type="ECO:0000313" key="3">
    <source>
        <dbReference type="Proteomes" id="UP000728032"/>
    </source>
</evidence>
<evidence type="ECO:0000313" key="2">
    <source>
        <dbReference type="EMBL" id="CAD7644629.1"/>
    </source>
</evidence>
<accession>A0A7R9LN08</accession>
<dbReference type="SUPFAM" id="SSF48366">
    <property type="entry name" value="Ras GEF"/>
    <property type="match status" value="1"/>
</dbReference>
<protein>
    <submittedName>
        <fullName evidence="2">Uncharacterized protein</fullName>
    </submittedName>
</protein>
<dbReference type="Gene3D" id="1.10.840.10">
    <property type="entry name" value="Ras guanine-nucleotide exchange factors catalytic domain"/>
    <property type="match status" value="1"/>
</dbReference>
<dbReference type="GO" id="GO:0005085">
    <property type="term" value="F:guanyl-nucleotide exchange factor activity"/>
    <property type="evidence" value="ECO:0007669"/>
    <property type="project" value="InterPro"/>
</dbReference>
<dbReference type="Proteomes" id="UP000728032">
    <property type="component" value="Unassembled WGS sequence"/>
</dbReference>
<dbReference type="OrthoDB" id="6021951at2759"/>
<evidence type="ECO:0000256" key="1">
    <source>
        <dbReference type="SAM" id="MobiDB-lite"/>
    </source>
</evidence>
<proteinExistence type="predicted"/>
<dbReference type="AlphaFoldDB" id="A0A7R9LN08"/>
<name>A0A7R9LN08_9ACAR</name>
<dbReference type="InterPro" id="IPR036964">
    <property type="entry name" value="RASGEF_cat_dom_sf"/>
</dbReference>
<dbReference type="GO" id="GO:0007264">
    <property type="term" value="P:small GTPase-mediated signal transduction"/>
    <property type="evidence" value="ECO:0007669"/>
    <property type="project" value="InterPro"/>
</dbReference>
<dbReference type="InterPro" id="IPR023578">
    <property type="entry name" value="Ras_GEF_dom_sf"/>
</dbReference>
<reference evidence="2" key="1">
    <citation type="submission" date="2020-11" db="EMBL/GenBank/DDBJ databases">
        <authorList>
            <person name="Tran Van P."/>
        </authorList>
    </citation>
    <scope>NUCLEOTIDE SEQUENCE</scope>
</reference>